<dbReference type="InterPro" id="IPR013783">
    <property type="entry name" value="Ig-like_fold"/>
</dbReference>
<keyword evidence="4" id="KW-0732">Signal</keyword>
<feature type="domain" description="Ig-like" evidence="11">
    <location>
        <begin position="84"/>
        <end position="161"/>
    </location>
</feature>
<evidence type="ECO:0000256" key="7">
    <source>
        <dbReference type="ARBA" id="ARBA00023136"/>
    </source>
</evidence>
<comment type="similarity">
    <text evidence="10">Belongs to the MHC class I family.</text>
</comment>
<dbReference type="AlphaFoldDB" id="A0A852MFM2"/>
<evidence type="ECO:0000259" key="11">
    <source>
        <dbReference type="PROSITE" id="PS50835"/>
    </source>
</evidence>
<dbReference type="InterPro" id="IPR001039">
    <property type="entry name" value="MHC_I_a_a1/a2"/>
</dbReference>
<dbReference type="FunFam" id="2.60.40.10:FF:000204">
    <property type="entry name" value="Major histocompatibility complex, class I-related protein"/>
    <property type="match status" value="1"/>
</dbReference>
<dbReference type="InterPro" id="IPR050208">
    <property type="entry name" value="MHC_class-I_related"/>
</dbReference>
<evidence type="ECO:0000256" key="2">
    <source>
        <dbReference type="ARBA" id="ARBA00022451"/>
    </source>
</evidence>
<dbReference type="EMBL" id="WBNK01007655">
    <property type="protein sequence ID" value="NXY00629.1"/>
    <property type="molecule type" value="Genomic_DNA"/>
</dbReference>
<dbReference type="GO" id="GO:0006955">
    <property type="term" value="P:immune response"/>
    <property type="evidence" value="ECO:0007669"/>
    <property type="project" value="TreeGrafter"/>
</dbReference>
<evidence type="ECO:0000256" key="8">
    <source>
        <dbReference type="ARBA" id="ARBA00023157"/>
    </source>
</evidence>
<organism evidence="12 13">
    <name type="scientific">Centropus bengalensis</name>
    <name type="common">lesser coucal</name>
    <dbReference type="NCBI Taxonomy" id="1463675"/>
    <lineage>
        <taxon>Eukaryota</taxon>
        <taxon>Metazoa</taxon>
        <taxon>Chordata</taxon>
        <taxon>Craniata</taxon>
        <taxon>Vertebrata</taxon>
        <taxon>Euteleostomi</taxon>
        <taxon>Archelosauria</taxon>
        <taxon>Archosauria</taxon>
        <taxon>Dinosauria</taxon>
        <taxon>Saurischia</taxon>
        <taxon>Theropoda</taxon>
        <taxon>Coelurosauria</taxon>
        <taxon>Aves</taxon>
        <taxon>Neognathae</taxon>
        <taxon>Neoaves</taxon>
        <taxon>Otidimorphae</taxon>
        <taxon>Cuculiformes</taxon>
        <taxon>Centropidae</taxon>
        <taxon>Centropus</taxon>
    </lineage>
</organism>
<proteinExistence type="inferred from homology"/>
<comment type="subcellular location">
    <subcellularLocation>
        <location evidence="1">Membrane</location>
        <topology evidence="1">Single-pass type I membrane protein</topology>
    </subcellularLocation>
</comment>
<dbReference type="SUPFAM" id="SSF54452">
    <property type="entry name" value="MHC antigen-recognition domain"/>
    <property type="match status" value="1"/>
</dbReference>
<evidence type="ECO:0000256" key="9">
    <source>
        <dbReference type="ARBA" id="ARBA00023180"/>
    </source>
</evidence>
<dbReference type="SUPFAM" id="SSF48726">
    <property type="entry name" value="Immunoglobulin"/>
    <property type="match status" value="1"/>
</dbReference>
<keyword evidence="7" id="KW-0472">Membrane</keyword>
<dbReference type="InterPro" id="IPR011162">
    <property type="entry name" value="MHC_I/II-like_Ag-recog"/>
</dbReference>
<evidence type="ECO:0000256" key="3">
    <source>
        <dbReference type="ARBA" id="ARBA00022692"/>
    </source>
</evidence>
<gene>
    <name evidence="12" type="primary">Ha1f_0</name>
    <name evidence="12" type="ORF">CENBEN_R14724</name>
</gene>
<sequence>AYGCDLLEDGTVSGFYRSAYDGRDFFTLDMDTMTFLTWDTVAEVAMRDKMEAERWKNFLEITCIEWLRRYLRSGRDALARKEHPMVRVSGKETQGFLTLRCRVYGFFPRNIAVNWLKDGEVRDQDTVWSIKAPNSDGTFYISASILVRPEEKDKYRCRVEHVSLPEPGIFAWGECGGLGCGEQWAGAVPL</sequence>
<accession>A0A852MFM2</accession>
<evidence type="ECO:0000256" key="5">
    <source>
        <dbReference type="ARBA" id="ARBA00022859"/>
    </source>
</evidence>
<evidence type="ECO:0000256" key="6">
    <source>
        <dbReference type="ARBA" id="ARBA00022989"/>
    </source>
</evidence>
<dbReference type="GO" id="GO:0009897">
    <property type="term" value="C:external side of plasma membrane"/>
    <property type="evidence" value="ECO:0007669"/>
    <property type="project" value="TreeGrafter"/>
</dbReference>
<keyword evidence="5" id="KW-0391">Immunity</keyword>
<evidence type="ECO:0000313" key="13">
    <source>
        <dbReference type="Proteomes" id="UP000632886"/>
    </source>
</evidence>
<dbReference type="PRINTS" id="PR01638">
    <property type="entry name" value="MHCCLASSI"/>
</dbReference>
<dbReference type="GO" id="GO:0042612">
    <property type="term" value="C:MHC class I protein complex"/>
    <property type="evidence" value="ECO:0007669"/>
    <property type="project" value="UniProtKB-KW"/>
</dbReference>
<comment type="caution">
    <text evidence="12">The sequence shown here is derived from an EMBL/GenBank/DDBJ whole genome shotgun (WGS) entry which is preliminary data.</text>
</comment>
<dbReference type="InterPro" id="IPR037055">
    <property type="entry name" value="MHC_I-like_Ag-recog_sf"/>
</dbReference>
<dbReference type="Proteomes" id="UP000632886">
    <property type="component" value="Unassembled WGS sequence"/>
</dbReference>
<feature type="non-terminal residue" evidence="12">
    <location>
        <position position="190"/>
    </location>
</feature>
<evidence type="ECO:0000313" key="12">
    <source>
        <dbReference type="EMBL" id="NXY00629.1"/>
    </source>
</evidence>
<dbReference type="InterPro" id="IPR003597">
    <property type="entry name" value="Ig_C1-set"/>
</dbReference>
<keyword evidence="13" id="KW-1185">Reference proteome</keyword>
<evidence type="ECO:0000256" key="1">
    <source>
        <dbReference type="ARBA" id="ARBA00004479"/>
    </source>
</evidence>
<keyword evidence="3" id="KW-0812">Transmembrane</keyword>
<evidence type="ECO:0000256" key="10">
    <source>
        <dbReference type="RuleBase" id="RU004439"/>
    </source>
</evidence>
<dbReference type="PANTHER" id="PTHR16675:SF242">
    <property type="entry name" value="MAJOR HISTOCOMPATIBILITY COMPLEX CLASS I-RELATED GENE PROTEIN"/>
    <property type="match status" value="1"/>
</dbReference>
<dbReference type="InterPro" id="IPR011161">
    <property type="entry name" value="MHC_I-like_Ag-recog"/>
</dbReference>
<dbReference type="GO" id="GO:0005615">
    <property type="term" value="C:extracellular space"/>
    <property type="evidence" value="ECO:0007669"/>
    <property type="project" value="TreeGrafter"/>
</dbReference>
<dbReference type="SMART" id="SM00407">
    <property type="entry name" value="IGc1"/>
    <property type="match status" value="1"/>
</dbReference>
<reference evidence="12 13" key="1">
    <citation type="submission" date="2020-02" db="EMBL/GenBank/DDBJ databases">
        <title>Bird 10,000 Genomes (B10K) Project - Family phase.</title>
        <authorList>
            <person name="Zhang G."/>
        </authorList>
    </citation>
    <scope>NUCLEOTIDE SEQUENCE [LARGE SCALE GENOMIC DNA]</scope>
    <source>
        <strain evidence="12">B10K-DU-017-21</strain>
    </source>
</reference>
<dbReference type="Pfam" id="PF07654">
    <property type="entry name" value="C1-set"/>
    <property type="match status" value="1"/>
</dbReference>
<protein>
    <submittedName>
        <fullName evidence="12">HA1F protein</fullName>
    </submittedName>
</protein>
<evidence type="ECO:0000256" key="4">
    <source>
        <dbReference type="ARBA" id="ARBA00022729"/>
    </source>
</evidence>
<dbReference type="Gene3D" id="2.60.40.10">
    <property type="entry name" value="Immunoglobulins"/>
    <property type="match status" value="1"/>
</dbReference>
<dbReference type="Gene3D" id="3.30.500.10">
    <property type="entry name" value="MHC class I-like antigen recognition-like"/>
    <property type="match status" value="1"/>
</dbReference>
<keyword evidence="6" id="KW-1133">Transmembrane helix</keyword>
<dbReference type="PROSITE" id="PS00290">
    <property type="entry name" value="IG_MHC"/>
    <property type="match status" value="1"/>
</dbReference>
<dbReference type="PROSITE" id="PS50835">
    <property type="entry name" value="IG_LIKE"/>
    <property type="match status" value="1"/>
</dbReference>
<dbReference type="Pfam" id="PF00129">
    <property type="entry name" value="MHC_I"/>
    <property type="match status" value="1"/>
</dbReference>
<keyword evidence="9" id="KW-0325">Glycoprotein</keyword>
<dbReference type="InterPro" id="IPR003006">
    <property type="entry name" value="Ig/MHC_CS"/>
</dbReference>
<dbReference type="InterPro" id="IPR007110">
    <property type="entry name" value="Ig-like_dom"/>
</dbReference>
<name>A0A852MFM2_9AVES</name>
<keyword evidence="2" id="KW-0490">MHC I</keyword>
<feature type="non-terminal residue" evidence="12">
    <location>
        <position position="1"/>
    </location>
</feature>
<dbReference type="InterPro" id="IPR036179">
    <property type="entry name" value="Ig-like_dom_sf"/>
</dbReference>
<dbReference type="PANTHER" id="PTHR16675">
    <property type="entry name" value="MHC CLASS I-RELATED"/>
    <property type="match status" value="1"/>
</dbReference>
<keyword evidence="8" id="KW-1015">Disulfide bond</keyword>
<dbReference type="GO" id="GO:0002474">
    <property type="term" value="P:antigen processing and presentation of peptide antigen via MHC class I"/>
    <property type="evidence" value="ECO:0007669"/>
    <property type="project" value="UniProtKB-KW"/>
</dbReference>